<evidence type="ECO:0000313" key="2">
    <source>
        <dbReference type="EMBL" id="QOS40027.1"/>
    </source>
</evidence>
<gene>
    <name evidence="2" type="ORF">DYE49_06000</name>
</gene>
<evidence type="ECO:0000259" key="1">
    <source>
        <dbReference type="Pfam" id="PF01863"/>
    </source>
</evidence>
<evidence type="ECO:0000313" key="3">
    <source>
        <dbReference type="Proteomes" id="UP000593591"/>
    </source>
</evidence>
<dbReference type="PANTHER" id="PTHR30399">
    <property type="entry name" value="UNCHARACTERIZED PROTEIN YGJP"/>
    <property type="match status" value="1"/>
</dbReference>
<dbReference type="Pfam" id="PF01863">
    <property type="entry name" value="YgjP-like"/>
    <property type="match status" value="2"/>
</dbReference>
<dbReference type="InterPro" id="IPR053136">
    <property type="entry name" value="UTP_pyrophosphatase-like"/>
</dbReference>
<dbReference type="EMBL" id="CP031517">
    <property type="protein sequence ID" value="QOS40027.1"/>
    <property type="molecule type" value="Genomic_DNA"/>
</dbReference>
<name>A0A7M1XKK2_9SPIR</name>
<organism evidence="2 3">
    <name type="scientific">Treponema rectale</name>
    <dbReference type="NCBI Taxonomy" id="744512"/>
    <lineage>
        <taxon>Bacteria</taxon>
        <taxon>Pseudomonadati</taxon>
        <taxon>Spirochaetota</taxon>
        <taxon>Spirochaetia</taxon>
        <taxon>Spirochaetales</taxon>
        <taxon>Treponemataceae</taxon>
        <taxon>Treponema</taxon>
    </lineage>
</organism>
<dbReference type="Proteomes" id="UP000593591">
    <property type="component" value="Chromosome"/>
</dbReference>
<dbReference type="Gene3D" id="3.30.2010.10">
    <property type="entry name" value="Metalloproteases ('zincins'), catalytic domain"/>
    <property type="match status" value="1"/>
</dbReference>
<accession>A0A7M1XKK2</accession>
<dbReference type="AlphaFoldDB" id="A0A7M1XKK2"/>
<proteinExistence type="predicted"/>
<dbReference type="InterPro" id="IPR002725">
    <property type="entry name" value="YgjP-like_metallopeptidase"/>
</dbReference>
<dbReference type="PANTHER" id="PTHR30399:SF1">
    <property type="entry name" value="UTP PYROPHOSPHATASE"/>
    <property type="match status" value="1"/>
</dbReference>
<sequence>MSIQVADDRKIIVKVPLGTPTFVAENFIREKKDWITKQIEKVEKQSKLADFMGPLTEEDIRQIKKKARVIIPQRVEYYAKMADISYNRIFIRLQKSRWGSCSVDGNLNFNCLLVLMPPEILDSVVVHELCHRHHMNHSKEFYDEVLRIFPDYKRCNKWLKQNGGVYFKRIENFGFECHSNALAR</sequence>
<dbReference type="KEGG" id="trc:DYE49_06000"/>
<dbReference type="CDD" id="cd07344">
    <property type="entry name" value="M48_yhfN_like"/>
    <property type="match status" value="1"/>
</dbReference>
<feature type="domain" description="YgjP-like metallopeptidase" evidence="1">
    <location>
        <begin position="1"/>
        <end position="46"/>
    </location>
</feature>
<protein>
    <submittedName>
        <fullName evidence="2">M48 family peptidase</fullName>
    </submittedName>
</protein>
<reference evidence="2 3" key="1">
    <citation type="submission" date="2018-08" db="EMBL/GenBank/DDBJ databases">
        <title>The first complete genome of Treponema rectale (CHPAT), a commensal spirochete of the bovine rectum.</title>
        <authorList>
            <person name="Staton G.J."/>
            <person name="Clegg S.R."/>
            <person name="Carter S.D."/>
            <person name="Radford A.D."/>
            <person name="Darby A."/>
            <person name="Hall N."/>
            <person name="Birtles R.J."/>
            <person name="Evans N.J."/>
        </authorList>
    </citation>
    <scope>NUCLEOTIDE SEQUENCE [LARGE SCALE GENOMIC DNA]</scope>
    <source>
        <strain evidence="2 3">CHPA</strain>
    </source>
</reference>
<feature type="domain" description="YgjP-like metallopeptidase" evidence="1">
    <location>
        <begin position="63"/>
        <end position="162"/>
    </location>
</feature>